<organism evidence="2 3">
    <name type="scientific">Aspergillus violaceofuscus (strain CBS 115571)</name>
    <dbReference type="NCBI Taxonomy" id="1450538"/>
    <lineage>
        <taxon>Eukaryota</taxon>
        <taxon>Fungi</taxon>
        <taxon>Dikarya</taxon>
        <taxon>Ascomycota</taxon>
        <taxon>Pezizomycotina</taxon>
        <taxon>Eurotiomycetes</taxon>
        <taxon>Eurotiomycetidae</taxon>
        <taxon>Eurotiales</taxon>
        <taxon>Aspergillaceae</taxon>
        <taxon>Aspergillus</taxon>
    </lineage>
</organism>
<reference evidence="2 3" key="1">
    <citation type="submission" date="2018-02" db="EMBL/GenBank/DDBJ databases">
        <title>The genomes of Aspergillus section Nigri reveals drivers in fungal speciation.</title>
        <authorList>
            <consortium name="DOE Joint Genome Institute"/>
            <person name="Vesth T.C."/>
            <person name="Nybo J."/>
            <person name="Theobald S."/>
            <person name="Brandl J."/>
            <person name="Frisvad J.C."/>
            <person name="Nielsen K.F."/>
            <person name="Lyhne E.K."/>
            <person name="Kogle M.E."/>
            <person name="Kuo A."/>
            <person name="Riley R."/>
            <person name="Clum A."/>
            <person name="Nolan M."/>
            <person name="Lipzen A."/>
            <person name="Salamov A."/>
            <person name="Henrissat B."/>
            <person name="Wiebenga A."/>
            <person name="De vries R.P."/>
            <person name="Grigoriev I.V."/>
            <person name="Mortensen U.H."/>
            <person name="Andersen M.R."/>
            <person name="Baker S.E."/>
        </authorList>
    </citation>
    <scope>NUCLEOTIDE SEQUENCE [LARGE SCALE GENOMIC DNA]</scope>
    <source>
        <strain evidence="2 3">CBS 115571</strain>
    </source>
</reference>
<keyword evidence="3" id="KW-1185">Reference proteome</keyword>
<protein>
    <submittedName>
        <fullName evidence="2">Uncharacterized protein</fullName>
    </submittedName>
</protein>
<dbReference type="Proteomes" id="UP000249829">
    <property type="component" value="Unassembled WGS sequence"/>
</dbReference>
<dbReference type="EMBL" id="KZ825113">
    <property type="protein sequence ID" value="PYI22079.1"/>
    <property type="molecule type" value="Genomic_DNA"/>
</dbReference>
<name>A0A2V5HCK5_ASPV1</name>
<sequence>MQDPKIPYRWAFDNKRHLFKSYHSNFINVTQSAKSSRVETRRDETRANPERTNEPDLPPPPFHPLGPFFLGCVWTFAGSQCQGWLHRGRKSEGRPSDRYAARRNRIYRTHRLYTSIRRIRLSLARQRTGRNTADDIHDFFCLSYCTVRCSWCCIQACG</sequence>
<gene>
    <name evidence="2" type="ORF">BO99DRAFT_44353</name>
</gene>
<dbReference type="AlphaFoldDB" id="A0A2V5HCK5"/>
<evidence type="ECO:0000313" key="3">
    <source>
        <dbReference type="Proteomes" id="UP000249829"/>
    </source>
</evidence>
<accession>A0A2V5HCK5</accession>
<feature type="compositionally biased region" description="Basic and acidic residues" evidence="1">
    <location>
        <begin position="36"/>
        <end position="54"/>
    </location>
</feature>
<proteinExistence type="predicted"/>
<feature type="region of interest" description="Disordered" evidence="1">
    <location>
        <begin position="33"/>
        <end position="58"/>
    </location>
</feature>
<evidence type="ECO:0000256" key="1">
    <source>
        <dbReference type="SAM" id="MobiDB-lite"/>
    </source>
</evidence>
<evidence type="ECO:0000313" key="2">
    <source>
        <dbReference type="EMBL" id="PYI22079.1"/>
    </source>
</evidence>